<dbReference type="Pfam" id="PF04434">
    <property type="entry name" value="SWIM"/>
    <property type="match status" value="1"/>
</dbReference>
<dbReference type="Proteomes" id="UP000830542">
    <property type="component" value="Plasmid unnamed4"/>
</dbReference>
<evidence type="ECO:0000259" key="2">
    <source>
        <dbReference type="PROSITE" id="PS50966"/>
    </source>
</evidence>
<reference evidence="3" key="3">
    <citation type="submission" date="2023-12" db="EMBL/GenBank/DDBJ databases">
        <authorList>
            <person name="Sun Q."/>
            <person name="Inoue M."/>
        </authorList>
    </citation>
    <scope>NUCLEOTIDE SEQUENCE</scope>
    <source>
        <strain evidence="3">JCM 12289</strain>
    </source>
</reference>
<evidence type="ECO:0000313" key="6">
    <source>
        <dbReference type="Proteomes" id="UP001500962"/>
    </source>
</evidence>
<keyword evidence="5" id="KW-1185">Reference proteome</keyword>
<name>A0AAV3SID4_HALDO</name>
<feature type="domain" description="SWIM-type" evidence="2">
    <location>
        <begin position="57"/>
        <end position="94"/>
    </location>
</feature>
<dbReference type="EMBL" id="CP095009">
    <property type="protein sequence ID" value="UOO97513.1"/>
    <property type="molecule type" value="Genomic_DNA"/>
</dbReference>
<sequence>MSDGQRPTLTEATVRDLARAKSYERGQSYYEREAVSDVIRRGETVRADVEGSQYQPYTVTIEFDDAGIAQTDCSCPYDHGGICKHRVAVLLTYIRNSERISNRQPLSELIADANPETLQDLLIELADSRPEMADWVETRLTTPGDDTDTDSSVSVSLDSIRRQANHALPKPGQRGHNDAYAEAERMAEELDGLIEQARMALDAEDGKTALDVLAAVTDELADNRWAGLLPHDIPSVYEVIGDLNETFTEAILTAELTKRERKDWKDRLAEWDDQFIHFMGESTFMAAADAAVEGWDDERVLQAMEGDLAKGEFWEDEPSWYAEDIVTVRLTILEREDRIEEYLNLAEATEQTQAYAEMLVQQGHIEEAVDHATERLSTPDSMLELAKTLRAHDQTQAALRVAQHGLTLEGFRKDRLAEWLRDRAASTGDSDLALEAAVTAFKASPSLRSYQAVEEIADDGWENVQPDLLEFLRTQNPRGNTAARSAEVFLHEEQYEEAIELADSTSQTSVIEPVVEAVVKEHPQWAISTCKSQAEPIIEAGQHDSYKTAVRWLRRAGQAAQAAGELDEWRDYVETMRDDHYQKYKLRPMLEELLEEFDG</sequence>
<keyword evidence="4" id="KW-0614">Plasmid</keyword>
<reference evidence="3" key="1">
    <citation type="journal article" date="2014" name="Int. J. Syst. Evol. Microbiol.">
        <title>Complete genome sequence of Corynebacterium casei LMG S-19264T (=DSM 44701T), isolated from a smear-ripened cheese.</title>
        <authorList>
            <consortium name="US DOE Joint Genome Institute (JGI-PGF)"/>
            <person name="Walter F."/>
            <person name="Albersmeier A."/>
            <person name="Kalinowski J."/>
            <person name="Ruckert C."/>
        </authorList>
    </citation>
    <scope>NUCLEOTIDE SEQUENCE</scope>
    <source>
        <strain evidence="3">JCM 12289</strain>
    </source>
</reference>
<reference evidence="4" key="2">
    <citation type="submission" date="2022-04" db="EMBL/GenBank/DDBJ databases">
        <title>Sequencing and genomic assembly of Halococcus dombrowskii.</title>
        <authorList>
            <person name="Lim S.W."/>
            <person name="MacLea K.S."/>
        </authorList>
    </citation>
    <scope>NUCLEOTIDE SEQUENCE</scope>
    <source>
        <strain evidence="4">H4</strain>
        <plasmid evidence="4">unnamed4</plasmid>
    </source>
</reference>
<dbReference type="KEGG" id="hdo:MUK72_18800"/>
<dbReference type="Proteomes" id="UP001500962">
    <property type="component" value="Unassembled WGS sequence"/>
</dbReference>
<geneLocation type="plasmid" evidence="4 5">
    <name>unnamed4</name>
</geneLocation>
<keyword evidence="1" id="KW-0863">Zinc-finger</keyword>
<dbReference type="InterPro" id="IPR007527">
    <property type="entry name" value="Znf_SWIM"/>
</dbReference>
<dbReference type="GO" id="GO:0008270">
    <property type="term" value="F:zinc ion binding"/>
    <property type="evidence" value="ECO:0007669"/>
    <property type="project" value="UniProtKB-KW"/>
</dbReference>
<evidence type="ECO:0000256" key="1">
    <source>
        <dbReference type="PROSITE-ProRule" id="PRU00325"/>
    </source>
</evidence>
<proteinExistence type="predicted"/>
<gene>
    <name evidence="3" type="ORF">GCM10008985_22670</name>
    <name evidence="4" type="ORF">MUK72_18800</name>
</gene>
<keyword evidence="1" id="KW-0862">Zinc</keyword>
<protein>
    <submittedName>
        <fullName evidence="4">SWIM zinc finger family protein</fullName>
    </submittedName>
</protein>
<dbReference type="GeneID" id="71763942"/>
<dbReference type="PROSITE" id="PS50966">
    <property type="entry name" value="ZF_SWIM"/>
    <property type="match status" value="1"/>
</dbReference>
<evidence type="ECO:0000313" key="4">
    <source>
        <dbReference type="EMBL" id="UOO97513.1"/>
    </source>
</evidence>
<organism evidence="3 6">
    <name type="scientific">Halococcus dombrowskii</name>
    <dbReference type="NCBI Taxonomy" id="179637"/>
    <lineage>
        <taxon>Archaea</taxon>
        <taxon>Methanobacteriati</taxon>
        <taxon>Methanobacteriota</taxon>
        <taxon>Stenosarchaea group</taxon>
        <taxon>Halobacteria</taxon>
        <taxon>Halobacteriales</taxon>
        <taxon>Halococcaceae</taxon>
        <taxon>Halococcus</taxon>
    </lineage>
</organism>
<accession>A0AAV3SID4</accession>
<evidence type="ECO:0000313" key="3">
    <source>
        <dbReference type="EMBL" id="GAA0465197.1"/>
    </source>
</evidence>
<evidence type="ECO:0000313" key="5">
    <source>
        <dbReference type="Proteomes" id="UP000830542"/>
    </source>
</evidence>
<dbReference type="RefSeq" id="WP_244707174.1">
    <property type="nucleotide sequence ID" value="NZ_BAAADN010000033.1"/>
</dbReference>
<keyword evidence="1" id="KW-0479">Metal-binding</keyword>
<dbReference type="AlphaFoldDB" id="A0AAV3SID4"/>
<dbReference type="EMBL" id="BAAADN010000033">
    <property type="protein sequence ID" value="GAA0465197.1"/>
    <property type="molecule type" value="Genomic_DNA"/>
</dbReference>